<organism evidence="4 5">
    <name type="scientific">Actinokineospora bangkokensis</name>
    <dbReference type="NCBI Taxonomy" id="1193682"/>
    <lineage>
        <taxon>Bacteria</taxon>
        <taxon>Bacillati</taxon>
        <taxon>Actinomycetota</taxon>
        <taxon>Actinomycetes</taxon>
        <taxon>Pseudonocardiales</taxon>
        <taxon>Pseudonocardiaceae</taxon>
        <taxon>Actinokineospora</taxon>
    </lineage>
</organism>
<accession>A0A1Q9LJG8</accession>
<keyword evidence="5" id="KW-1185">Reference proteome</keyword>
<reference evidence="4 5" key="1">
    <citation type="submission" date="2016-10" db="EMBL/GenBank/DDBJ databases">
        <title>The Draft Genome Sequence of Actinokineospora bangkokensis 44EHWT reveals the biosynthetic pathway of antifungal compounds Thailandins with unusual extender unit butylmalonyl-CoA.</title>
        <authorList>
            <person name="Greule A."/>
            <person name="Intra B."/>
            <person name="Flemming S."/>
            <person name="Rommel M.G."/>
            <person name="Panbangred W."/>
            <person name="Bechthold A."/>
        </authorList>
    </citation>
    <scope>NUCLEOTIDE SEQUENCE [LARGE SCALE GENOMIC DNA]</scope>
    <source>
        <strain evidence="4 5">44EHW</strain>
    </source>
</reference>
<evidence type="ECO:0000256" key="3">
    <source>
        <dbReference type="SAM" id="SignalP"/>
    </source>
</evidence>
<feature type="signal peptide" evidence="3">
    <location>
        <begin position="1"/>
        <end position="26"/>
    </location>
</feature>
<comment type="caution">
    <text evidence="4">The sequence shown here is derived from an EMBL/GenBank/DDBJ whole genome shotgun (WGS) entry which is preliminary data.</text>
</comment>
<evidence type="ECO:0000256" key="1">
    <source>
        <dbReference type="SAM" id="MobiDB-lite"/>
    </source>
</evidence>
<protein>
    <recommendedName>
        <fullName evidence="6">Gram-positive cocci surface proteins LPxTG domain-containing protein</fullName>
    </recommendedName>
</protein>
<feature type="chain" id="PRO_5039536960" description="Gram-positive cocci surface proteins LPxTG domain-containing protein" evidence="3">
    <location>
        <begin position="27"/>
        <end position="292"/>
    </location>
</feature>
<dbReference type="AlphaFoldDB" id="A0A1Q9LJG8"/>
<feature type="region of interest" description="Disordered" evidence="1">
    <location>
        <begin position="199"/>
        <end position="246"/>
    </location>
</feature>
<dbReference type="EMBL" id="MKQR01000017">
    <property type="protein sequence ID" value="OLR92145.1"/>
    <property type="molecule type" value="Genomic_DNA"/>
</dbReference>
<dbReference type="Proteomes" id="UP000186040">
    <property type="component" value="Unassembled WGS sequence"/>
</dbReference>
<evidence type="ECO:0000313" key="5">
    <source>
        <dbReference type="Proteomes" id="UP000186040"/>
    </source>
</evidence>
<gene>
    <name evidence="4" type="ORF">BJP25_22670</name>
</gene>
<keyword evidence="2" id="KW-0472">Membrane</keyword>
<name>A0A1Q9LJG8_9PSEU</name>
<evidence type="ECO:0008006" key="6">
    <source>
        <dbReference type="Google" id="ProtNLM"/>
    </source>
</evidence>
<keyword evidence="3" id="KW-0732">Signal</keyword>
<feature type="transmembrane region" description="Helical" evidence="2">
    <location>
        <begin position="264"/>
        <end position="284"/>
    </location>
</feature>
<keyword evidence="2" id="KW-1133">Transmembrane helix</keyword>
<proteinExistence type="predicted"/>
<sequence>MRAPRLLLGVATGATALLALSAPASAAQAGPTGSAFAVQVSGAGAGGPLAIGPAPAASHPGTPNASADLAPQGITAAAVSASADQRGLALISSAGLGGADVLGVVRAGSVNATCATDGKVVNGRTSLQDVTVAGQALPADAKGTLTLGPTTVVVDEQTTTPEGVLTITALRVTVNSPVGKVDKGEIVLGRVTCAKAAGGNALPQAPAGTGSPTGGGSPEAVATTAPAATATTAPVATTVSPPSASQGPLIQVAGTTGGGGGSTFVPIAVGAAVLLVGGGIALLVTRRRKASN</sequence>
<keyword evidence="2" id="KW-0812">Transmembrane</keyword>
<feature type="compositionally biased region" description="Low complexity" evidence="1">
    <location>
        <begin position="218"/>
        <end position="245"/>
    </location>
</feature>
<evidence type="ECO:0000313" key="4">
    <source>
        <dbReference type="EMBL" id="OLR92145.1"/>
    </source>
</evidence>
<dbReference type="RefSeq" id="WP_075976033.1">
    <property type="nucleotide sequence ID" value="NZ_MKQR01000017.1"/>
</dbReference>
<evidence type="ECO:0000256" key="2">
    <source>
        <dbReference type="SAM" id="Phobius"/>
    </source>
</evidence>